<dbReference type="SUPFAM" id="SSF53756">
    <property type="entry name" value="UDP-Glycosyltransferase/glycogen phosphorylase"/>
    <property type="match status" value="1"/>
</dbReference>
<dbReference type="EMBL" id="JBHMAH010000025">
    <property type="protein sequence ID" value="MFB9861016.1"/>
    <property type="molecule type" value="Genomic_DNA"/>
</dbReference>
<dbReference type="CDD" id="cd03801">
    <property type="entry name" value="GT4_PimA-like"/>
    <property type="match status" value="1"/>
</dbReference>
<keyword evidence="2" id="KW-0328">Glycosyltransferase</keyword>
<keyword evidence="2" id="KW-0808">Transferase</keyword>
<name>A0ABV5Z4P9_9STAP</name>
<evidence type="ECO:0000313" key="3">
    <source>
        <dbReference type="Proteomes" id="UP001589740"/>
    </source>
</evidence>
<dbReference type="PANTHER" id="PTHR12526">
    <property type="entry name" value="GLYCOSYLTRANSFERASE"/>
    <property type="match status" value="1"/>
</dbReference>
<dbReference type="Pfam" id="PF00534">
    <property type="entry name" value="Glycos_transf_1"/>
    <property type="match status" value="1"/>
</dbReference>
<dbReference type="GO" id="GO:0016757">
    <property type="term" value="F:glycosyltransferase activity"/>
    <property type="evidence" value="ECO:0007669"/>
    <property type="project" value="UniProtKB-KW"/>
</dbReference>
<dbReference type="Proteomes" id="UP001589740">
    <property type="component" value="Unassembled WGS sequence"/>
</dbReference>
<keyword evidence="3" id="KW-1185">Reference proteome</keyword>
<accession>A0ABV5Z4P9</accession>
<organism evidence="2 3">
    <name type="scientific">Salinicoccus siamensis</name>
    <dbReference type="NCBI Taxonomy" id="381830"/>
    <lineage>
        <taxon>Bacteria</taxon>
        <taxon>Bacillati</taxon>
        <taxon>Bacillota</taxon>
        <taxon>Bacilli</taxon>
        <taxon>Bacillales</taxon>
        <taxon>Staphylococcaceae</taxon>
        <taxon>Salinicoccus</taxon>
    </lineage>
</organism>
<protein>
    <submittedName>
        <fullName evidence="2">Glycosyltransferase family 4 protein</fullName>
        <ecNumber evidence="2">2.4.-.-</ecNumber>
    </submittedName>
</protein>
<sequence>MHINIIYRKFLSDDGEEITIGGIQTYISMLSKLCLEQDRAVRVYQYAKKDFKKIINGIEVIGVNVNGIKKESNKKKKLFNSCIEYFDQKNDILIFACESMVVANNIQRSIAIQHGIHWDVKSHENYSSTLNRIYLFKKAIKANRLIKRIQKVSKIVCVDHNFINWYRSQVAYEDVDFHVIPNCTDIPVCKVKEEKVLKIIFARRLVERRGTSLIAKTIPHLLNNYDNIKVTIAGEGPELDFLKNSFKNQPRVEFMKYNQSQSLEIHQDHDIALVPTIGSEGTSLSLLEAMASNCAVIATNVGGMTNIILDNYNGLLIKPNETDLYESIVKLVEDKKLRNRLSTNAYSTVSHAFNKTLWEEKWHKIFQGFV</sequence>
<evidence type="ECO:0000313" key="2">
    <source>
        <dbReference type="EMBL" id="MFB9861016.1"/>
    </source>
</evidence>
<gene>
    <name evidence="2" type="ORF">ACFFLE_07840</name>
</gene>
<comment type="caution">
    <text evidence="2">The sequence shown here is derived from an EMBL/GenBank/DDBJ whole genome shotgun (WGS) entry which is preliminary data.</text>
</comment>
<reference evidence="2 3" key="1">
    <citation type="submission" date="2024-09" db="EMBL/GenBank/DDBJ databases">
        <authorList>
            <person name="Sun Q."/>
            <person name="Mori K."/>
        </authorList>
    </citation>
    <scope>NUCLEOTIDE SEQUENCE [LARGE SCALE GENOMIC DNA]</scope>
    <source>
        <strain evidence="2 3">JCM 12822</strain>
    </source>
</reference>
<proteinExistence type="predicted"/>
<feature type="domain" description="Glycosyl transferase family 1" evidence="1">
    <location>
        <begin position="192"/>
        <end position="347"/>
    </location>
</feature>
<dbReference type="InterPro" id="IPR001296">
    <property type="entry name" value="Glyco_trans_1"/>
</dbReference>
<dbReference type="EC" id="2.4.-.-" evidence="2"/>
<dbReference type="RefSeq" id="WP_380570584.1">
    <property type="nucleotide sequence ID" value="NZ_JBHMAH010000025.1"/>
</dbReference>
<dbReference type="Gene3D" id="3.40.50.2000">
    <property type="entry name" value="Glycogen Phosphorylase B"/>
    <property type="match status" value="2"/>
</dbReference>
<evidence type="ECO:0000259" key="1">
    <source>
        <dbReference type="Pfam" id="PF00534"/>
    </source>
</evidence>